<protein>
    <submittedName>
        <fullName evidence="2">Uncharacterized protein</fullName>
    </submittedName>
</protein>
<dbReference type="OrthoDB" id="3565018at2759"/>
<evidence type="ECO:0000313" key="3">
    <source>
        <dbReference type="Proteomes" id="UP000781932"/>
    </source>
</evidence>
<feature type="signal peptide" evidence="1">
    <location>
        <begin position="1"/>
        <end position="20"/>
    </location>
</feature>
<dbReference type="GeneID" id="62168780"/>
<evidence type="ECO:0000256" key="1">
    <source>
        <dbReference type="SAM" id="SignalP"/>
    </source>
</evidence>
<evidence type="ECO:0000313" key="2">
    <source>
        <dbReference type="EMBL" id="KAF9869510.1"/>
    </source>
</evidence>
<dbReference type="PANTHER" id="PTHR35186">
    <property type="entry name" value="ANK_REP_REGION DOMAIN-CONTAINING PROTEIN"/>
    <property type="match status" value="1"/>
</dbReference>
<accession>A0A9P6HTA4</accession>
<reference evidence="2" key="1">
    <citation type="submission" date="2020-03" db="EMBL/GenBank/DDBJ databases">
        <authorList>
            <person name="He L."/>
        </authorList>
    </citation>
    <scope>NUCLEOTIDE SEQUENCE</scope>
    <source>
        <strain evidence="2">CkLH20</strain>
    </source>
</reference>
<reference evidence="2" key="2">
    <citation type="submission" date="2020-11" db="EMBL/GenBank/DDBJ databases">
        <title>Whole genome sequencing of Colletotrichum sp.</title>
        <authorList>
            <person name="Li H."/>
        </authorList>
    </citation>
    <scope>NUCLEOTIDE SEQUENCE</scope>
    <source>
        <strain evidence="2">CkLH20</strain>
    </source>
</reference>
<comment type="caution">
    <text evidence="2">The sequence shown here is derived from an EMBL/GenBank/DDBJ whole genome shotgun (WGS) entry which is preliminary data.</text>
</comment>
<name>A0A9P6HTA4_9PEZI</name>
<dbReference type="PANTHER" id="PTHR35186:SF4">
    <property type="entry name" value="PRION-INHIBITION AND PROPAGATION HELO DOMAIN-CONTAINING PROTEIN"/>
    <property type="match status" value="1"/>
</dbReference>
<keyword evidence="3" id="KW-1185">Reference proteome</keyword>
<dbReference type="EMBL" id="JAATWM020000069">
    <property type="protein sequence ID" value="KAF9869510.1"/>
    <property type="molecule type" value="Genomic_DNA"/>
</dbReference>
<feature type="chain" id="PRO_5040184076" evidence="1">
    <location>
        <begin position="21"/>
        <end position="658"/>
    </location>
</feature>
<sequence>MSGFEIAGLVLGTFPILCDAAKDLSGVLKKARSWWRFEATFEAFSSAIETQEVAYTQVLKRLLDPLVIPDDEYDSLLRDPMSPLWYETRIQEGLRQRLSSEHRYFMRNLSDLNEAILELQKLLPLDMLYHLDSNSLESELFRLHTSFSSEKDRQLHRITNINNELHLFFDRASSITRNAAQKPKLSFRDLHNQALEFHESLARNWQCSCDTVHTIGIAVNPAVLKSAKRDSEAFFDVLFETENKRKKLRLQIESVVVVTSKAGDPATQSTPTINIEAAGDMRDQMALKKQLKSVSLAADEKSVAALAFTSLSISSPPSSDPPRKSILKRMTRKLQKPWLMTEPLLTPTVARTTSNTSSVSSLNRSVSASTAVLTDNSSFSTAPEREPSISGSGISNISRVKFASTGSLTASFLEPNDTDPVSPTSICKIATHSSGDCCRNVLPLDGGRRLILEEEKRFDTFETQSINTFLQARSMRYNRIYIGLRFALTLLGLATSAWMPAQLSKDDIFLIHTGTHDKKAKPLGPYFSRSSRDICSASNPKDHHTWDAKSSLLLLGITLLELFQGDSLQNQPSWTESLDDDGMPNDMTMFCSAWLWINTAQSSMKAWIGEELGGDLYEAIRKCICYEFGRDDDFGDSRFAEVVYREVVVPLERCCPQF</sequence>
<dbReference type="AlphaFoldDB" id="A0A9P6HTA4"/>
<proteinExistence type="predicted"/>
<dbReference type="RefSeq" id="XP_038738971.1">
    <property type="nucleotide sequence ID" value="XM_038895706.1"/>
</dbReference>
<gene>
    <name evidence="2" type="ORF">CkaCkLH20_12995</name>
</gene>
<organism evidence="2 3">
    <name type="scientific">Colletotrichum karsti</name>
    <dbReference type="NCBI Taxonomy" id="1095194"/>
    <lineage>
        <taxon>Eukaryota</taxon>
        <taxon>Fungi</taxon>
        <taxon>Dikarya</taxon>
        <taxon>Ascomycota</taxon>
        <taxon>Pezizomycotina</taxon>
        <taxon>Sordariomycetes</taxon>
        <taxon>Hypocreomycetidae</taxon>
        <taxon>Glomerellales</taxon>
        <taxon>Glomerellaceae</taxon>
        <taxon>Colletotrichum</taxon>
        <taxon>Colletotrichum boninense species complex</taxon>
    </lineage>
</organism>
<dbReference type="Proteomes" id="UP000781932">
    <property type="component" value="Unassembled WGS sequence"/>
</dbReference>
<keyword evidence="1" id="KW-0732">Signal</keyword>